<evidence type="ECO:0000313" key="3">
    <source>
        <dbReference type="Proteomes" id="UP001652625"/>
    </source>
</evidence>
<dbReference type="InterPro" id="IPR044528">
    <property type="entry name" value="POD-like_MBL-fold"/>
</dbReference>
<organism evidence="3 5">
    <name type="scientific">Hydra vulgaris</name>
    <name type="common">Hydra</name>
    <name type="synonym">Hydra attenuata</name>
    <dbReference type="NCBI Taxonomy" id="6087"/>
    <lineage>
        <taxon>Eukaryota</taxon>
        <taxon>Metazoa</taxon>
        <taxon>Cnidaria</taxon>
        <taxon>Hydrozoa</taxon>
        <taxon>Hydroidolina</taxon>
        <taxon>Anthoathecata</taxon>
        <taxon>Aplanulata</taxon>
        <taxon>Hydridae</taxon>
        <taxon>Hydra</taxon>
    </lineage>
</organism>
<dbReference type="InterPro" id="IPR001279">
    <property type="entry name" value="Metallo-B-lactamas"/>
</dbReference>
<dbReference type="GeneID" id="136071931"/>
<keyword evidence="1" id="KW-0479">Metal-binding</keyword>
<evidence type="ECO:0000313" key="7">
    <source>
        <dbReference type="RefSeq" id="XP_065653842.1"/>
    </source>
</evidence>
<dbReference type="InterPro" id="IPR036866">
    <property type="entry name" value="RibonucZ/Hydroxyglut_hydro"/>
</dbReference>
<dbReference type="SUPFAM" id="SSF56281">
    <property type="entry name" value="Metallo-hydrolase/oxidoreductase"/>
    <property type="match status" value="1"/>
</dbReference>
<name>A0ABM4BXE6_HYDVU</name>
<evidence type="ECO:0000313" key="5">
    <source>
        <dbReference type="RefSeq" id="XP_065653840.1"/>
    </source>
</evidence>
<evidence type="ECO:0000313" key="4">
    <source>
        <dbReference type="RefSeq" id="XP_065653839.1"/>
    </source>
</evidence>
<dbReference type="SMART" id="SM00849">
    <property type="entry name" value="Lactamase_B"/>
    <property type="match status" value="1"/>
</dbReference>
<evidence type="ECO:0000259" key="2">
    <source>
        <dbReference type="SMART" id="SM00849"/>
    </source>
</evidence>
<dbReference type="Proteomes" id="UP001652625">
    <property type="component" value="Chromosome 05"/>
</dbReference>
<evidence type="ECO:0000256" key="1">
    <source>
        <dbReference type="ARBA" id="ARBA00022723"/>
    </source>
</evidence>
<gene>
    <name evidence="4 5 6 7 8" type="primary">LOC136071931</name>
</gene>
<dbReference type="Gene3D" id="3.60.15.10">
    <property type="entry name" value="Ribonuclease Z/Hydroxyacylglutathione hydrolase-like"/>
    <property type="match status" value="1"/>
</dbReference>
<dbReference type="Pfam" id="PF00753">
    <property type="entry name" value="Lactamase_B"/>
    <property type="match status" value="1"/>
</dbReference>
<keyword evidence="3" id="KW-1185">Reference proteome</keyword>
<evidence type="ECO:0000313" key="8">
    <source>
        <dbReference type="RefSeq" id="XP_065653843.1"/>
    </source>
</evidence>
<dbReference type="PANTHER" id="PTHR43084:SF1">
    <property type="entry name" value="PERSULFIDE DIOXYGENASE ETHE1, MITOCHONDRIAL"/>
    <property type="match status" value="1"/>
</dbReference>
<proteinExistence type="predicted"/>
<dbReference type="InterPro" id="IPR051682">
    <property type="entry name" value="Mito_Persulfide_Diox"/>
</dbReference>
<reference evidence="4 5" key="1">
    <citation type="submission" date="2025-05" db="UniProtKB">
        <authorList>
            <consortium name="RefSeq"/>
        </authorList>
    </citation>
    <scope>IDENTIFICATION</scope>
</reference>
<dbReference type="RefSeq" id="XP_065653840.1">
    <property type="nucleotide sequence ID" value="XM_065797768.1"/>
</dbReference>
<dbReference type="RefSeq" id="XP_065653839.1">
    <property type="nucleotide sequence ID" value="XM_065797767.1"/>
</dbReference>
<evidence type="ECO:0000313" key="6">
    <source>
        <dbReference type="RefSeq" id="XP_065653841.1"/>
    </source>
</evidence>
<sequence length="248" mass="27572">MSILRNSRIIFRQLFDSESWTYTYIVGCKTKNKAVIIDPVDKQFDRDRKLLEELGLDITYAVNTHCHADHITGSGLFKSHTKCKSVISKNSGAMADILLSDGDVITFGDQSLQAVATPGHTSGCLTYVSYDGHFAFTGDALLIRGCGRTDFQQGNPGLLYDMVHSKILSLPDDFLLFPAHDYKGNMVTSVAEEKLYNPRLTKSKEEFIEIMKNLGLAYPKQIDVAVPWNLKCGPSQLGQTLEERIASV</sequence>
<protein>
    <submittedName>
        <fullName evidence="4 5">Uncharacterized protein LOC136071931</fullName>
    </submittedName>
</protein>
<dbReference type="RefSeq" id="XP_065653842.1">
    <property type="nucleotide sequence ID" value="XM_065797770.1"/>
</dbReference>
<dbReference type="CDD" id="cd07724">
    <property type="entry name" value="POD-like_MBL-fold"/>
    <property type="match status" value="1"/>
</dbReference>
<dbReference type="RefSeq" id="XP_065653843.1">
    <property type="nucleotide sequence ID" value="XM_065797771.1"/>
</dbReference>
<accession>A0ABM4BXE6</accession>
<feature type="domain" description="Metallo-beta-lactamase" evidence="2">
    <location>
        <begin position="20"/>
        <end position="180"/>
    </location>
</feature>
<dbReference type="RefSeq" id="XP_065653841.1">
    <property type="nucleotide sequence ID" value="XM_065797769.1"/>
</dbReference>
<dbReference type="PANTHER" id="PTHR43084">
    <property type="entry name" value="PERSULFIDE DIOXYGENASE ETHE1"/>
    <property type="match status" value="1"/>
</dbReference>